<dbReference type="RefSeq" id="XP_070914219.1">
    <property type="nucleotide sequence ID" value="XM_071058118.1"/>
</dbReference>
<dbReference type="PANTHER" id="PTHR43798">
    <property type="entry name" value="MONOACYLGLYCEROL LIPASE"/>
    <property type="match status" value="1"/>
</dbReference>
<feature type="domain" description="AB hydrolase-1" evidence="2">
    <location>
        <begin position="60"/>
        <end position="225"/>
    </location>
</feature>
<comment type="caution">
    <text evidence="3">The sequence shown here is derived from an EMBL/GenBank/DDBJ whole genome shotgun (WGS) entry which is preliminary data.</text>
</comment>
<dbReference type="Pfam" id="PF12697">
    <property type="entry name" value="Abhydrolase_6"/>
    <property type="match status" value="1"/>
</dbReference>
<dbReference type="Proteomes" id="UP001628179">
    <property type="component" value="Unassembled WGS sequence"/>
</dbReference>
<dbReference type="EMBL" id="BAAFSV010000001">
    <property type="protein sequence ID" value="GAB1312486.1"/>
    <property type="molecule type" value="Genomic_DNA"/>
</dbReference>
<dbReference type="InterPro" id="IPR000073">
    <property type="entry name" value="AB_hydrolase_1"/>
</dbReference>
<evidence type="ECO:0000259" key="2">
    <source>
        <dbReference type="Pfam" id="PF12697"/>
    </source>
</evidence>
<accession>A0ABQ0G3Z4</accession>
<reference evidence="3 4" key="1">
    <citation type="submission" date="2024-09" db="EMBL/GenBank/DDBJ databases">
        <title>Itraconazole resistance in Madurella fahalii resulting from another homologue of gene encoding cytochrome P450 14-alpha sterol demethylase (CYP51).</title>
        <authorList>
            <person name="Yoshioka I."/>
            <person name="Fahal A.H."/>
            <person name="Kaneko S."/>
            <person name="Yaguchi T."/>
        </authorList>
    </citation>
    <scope>NUCLEOTIDE SEQUENCE [LARGE SCALE GENOMIC DNA]</scope>
    <source>
        <strain evidence="3 4">IFM 68171</strain>
    </source>
</reference>
<proteinExistence type="predicted"/>
<name>A0ABQ0G3Z4_9PEZI</name>
<gene>
    <name evidence="3" type="ORF">MFIFM68171_02696</name>
</gene>
<evidence type="ECO:0000256" key="1">
    <source>
        <dbReference type="ARBA" id="ARBA00022801"/>
    </source>
</evidence>
<sequence length="335" mass="36052">MVFSSPPDPNNQTDIVHFMRETWRGNTPATDGTTAVSGTFTIKGTYCVPANVIAKDTLQVLVHGITYNKSMWAGMGFDSQYNWHDYANARGYATLALDRLGHGENPEMPDPLNVVQPQMHVEILHQILSAARSASSPVNALGCAFDKVVFVGHSYGSFLGGALAAQYPADADALVLTGYSNYLDFTSVIDADWVSAATLDPARFGGLALGYVTMGNATQRTAAFFEGGFDPAIPPVDFAYEDTLTVGEIGALSAILGDAVAYTGHVLVATTVQDIFFCEEPVALCEAHLAATAASFPNASDYDYFAPDNTGHDLTLHYSAQRTFEQVHDWLDEKL</sequence>
<dbReference type="PANTHER" id="PTHR43798:SF31">
    <property type="entry name" value="AB HYDROLASE SUPERFAMILY PROTEIN YCLE"/>
    <property type="match status" value="1"/>
</dbReference>
<dbReference type="SUPFAM" id="SSF53474">
    <property type="entry name" value="alpha/beta-Hydrolases"/>
    <property type="match status" value="1"/>
</dbReference>
<dbReference type="InterPro" id="IPR029058">
    <property type="entry name" value="AB_hydrolase_fold"/>
</dbReference>
<dbReference type="GeneID" id="98173441"/>
<dbReference type="Gene3D" id="3.40.50.1820">
    <property type="entry name" value="alpha/beta hydrolase"/>
    <property type="match status" value="1"/>
</dbReference>
<organism evidence="3 4">
    <name type="scientific">Madurella fahalii</name>
    <dbReference type="NCBI Taxonomy" id="1157608"/>
    <lineage>
        <taxon>Eukaryota</taxon>
        <taxon>Fungi</taxon>
        <taxon>Dikarya</taxon>
        <taxon>Ascomycota</taxon>
        <taxon>Pezizomycotina</taxon>
        <taxon>Sordariomycetes</taxon>
        <taxon>Sordariomycetidae</taxon>
        <taxon>Sordariales</taxon>
        <taxon>Sordariales incertae sedis</taxon>
        <taxon>Madurella</taxon>
    </lineage>
</organism>
<keyword evidence="1" id="KW-0378">Hydrolase</keyword>
<evidence type="ECO:0000313" key="3">
    <source>
        <dbReference type="EMBL" id="GAB1312486.1"/>
    </source>
</evidence>
<keyword evidence="4" id="KW-1185">Reference proteome</keyword>
<dbReference type="InterPro" id="IPR050266">
    <property type="entry name" value="AB_hydrolase_sf"/>
</dbReference>
<evidence type="ECO:0000313" key="4">
    <source>
        <dbReference type="Proteomes" id="UP001628179"/>
    </source>
</evidence>
<protein>
    <recommendedName>
        <fullName evidence="2">AB hydrolase-1 domain-containing protein</fullName>
    </recommendedName>
</protein>